<evidence type="ECO:0000256" key="7">
    <source>
        <dbReference type="ARBA" id="ARBA00022723"/>
    </source>
</evidence>
<evidence type="ECO:0000256" key="8">
    <source>
        <dbReference type="ARBA" id="ARBA00022989"/>
    </source>
</evidence>
<evidence type="ECO:0000256" key="9">
    <source>
        <dbReference type="ARBA" id="ARBA00023002"/>
    </source>
</evidence>
<keyword evidence="5 14" id="KW-0349">Heme</keyword>
<dbReference type="InterPro" id="IPR036396">
    <property type="entry name" value="Cyt_P450_sf"/>
</dbReference>
<evidence type="ECO:0000256" key="6">
    <source>
        <dbReference type="ARBA" id="ARBA00022692"/>
    </source>
</evidence>
<dbReference type="Proteomes" id="UP001219525">
    <property type="component" value="Unassembled WGS sequence"/>
</dbReference>
<dbReference type="PANTHER" id="PTHR46300:SF2">
    <property type="entry name" value="CYTOCHROME P450 MONOOXYGENASE ALNH-RELATED"/>
    <property type="match status" value="1"/>
</dbReference>
<dbReference type="InterPro" id="IPR017972">
    <property type="entry name" value="Cyt_P450_CS"/>
</dbReference>
<keyword evidence="13" id="KW-0325">Glycoprotein</keyword>
<evidence type="ECO:0000256" key="11">
    <source>
        <dbReference type="ARBA" id="ARBA00023033"/>
    </source>
</evidence>
<evidence type="ECO:0000256" key="12">
    <source>
        <dbReference type="ARBA" id="ARBA00023136"/>
    </source>
</evidence>
<dbReference type="PRINTS" id="PR00385">
    <property type="entry name" value="P450"/>
</dbReference>
<dbReference type="Gene3D" id="1.10.630.10">
    <property type="entry name" value="Cytochrome P450"/>
    <property type="match status" value="1"/>
</dbReference>
<dbReference type="InterPro" id="IPR050364">
    <property type="entry name" value="Cytochrome_P450_fung"/>
</dbReference>
<evidence type="ECO:0000313" key="17">
    <source>
        <dbReference type="EMBL" id="KAJ7211603.1"/>
    </source>
</evidence>
<gene>
    <name evidence="17" type="ORF">GGX14DRAFT_448807</name>
</gene>
<name>A0AAD6YI54_9AGAR</name>
<organism evidence="17 18">
    <name type="scientific">Mycena pura</name>
    <dbReference type="NCBI Taxonomy" id="153505"/>
    <lineage>
        <taxon>Eukaryota</taxon>
        <taxon>Fungi</taxon>
        <taxon>Dikarya</taxon>
        <taxon>Basidiomycota</taxon>
        <taxon>Agaricomycotina</taxon>
        <taxon>Agaricomycetes</taxon>
        <taxon>Agaricomycetidae</taxon>
        <taxon>Agaricales</taxon>
        <taxon>Marasmiineae</taxon>
        <taxon>Mycenaceae</taxon>
        <taxon>Mycena</taxon>
    </lineage>
</organism>
<evidence type="ECO:0000256" key="1">
    <source>
        <dbReference type="ARBA" id="ARBA00001971"/>
    </source>
</evidence>
<keyword evidence="11 15" id="KW-0503">Monooxygenase</keyword>
<dbReference type="GO" id="GO:0020037">
    <property type="term" value="F:heme binding"/>
    <property type="evidence" value="ECO:0007669"/>
    <property type="project" value="InterPro"/>
</dbReference>
<dbReference type="PANTHER" id="PTHR46300">
    <property type="entry name" value="P450, PUTATIVE (EUROFUNG)-RELATED-RELATED"/>
    <property type="match status" value="1"/>
</dbReference>
<comment type="cofactor">
    <cofactor evidence="1 14">
        <name>heme</name>
        <dbReference type="ChEBI" id="CHEBI:30413"/>
    </cofactor>
</comment>
<evidence type="ECO:0000256" key="4">
    <source>
        <dbReference type="ARBA" id="ARBA00010617"/>
    </source>
</evidence>
<dbReference type="EMBL" id="JARJCW010000025">
    <property type="protein sequence ID" value="KAJ7211603.1"/>
    <property type="molecule type" value="Genomic_DNA"/>
</dbReference>
<keyword evidence="8 16" id="KW-1133">Transmembrane helix</keyword>
<evidence type="ECO:0000256" key="2">
    <source>
        <dbReference type="ARBA" id="ARBA00004167"/>
    </source>
</evidence>
<feature type="binding site" description="axial binding residue" evidence="14">
    <location>
        <position position="435"/>
    </location>
    <ligand>
        <name>heme</name>
        <dbReference type="ChEBI" id="CHEBI:30413"/>
    </ligand>
    <ligandPart>
        <name>Fe</name>
        <dbReference type="ChEBI" id="CHEBI:18248"/>
    </ligandPart>
</feature>
<dbReference type="PROSITE" id="PS00086">
    <property type="entry name" value="CYTOCHROME_P450"/>
    <property type="match status" value="1"/>
</dbReference>
<keyword evidence="6 16" id="KW-0812">Transmembrane</keyword>
<dbReference type="GO" id="GO:0016705">
    <property type="term" value="F:oxidoreductase activity, acting on paired donors, with incorporation or reduction of molecular oxygen"/>
    <property type="evidence" value="ECO:0007669"/>
    <property type="project" value="InterPro"/>
</dbReference>
<dbReference type="AlphaFoldDB" id="A0AAD6YI54"/>
<evidence type="ECO:0000256" key="16">
    <source>
        <dbReference type="SAM" id="Phobius"/>
    </source>
</evidence>
<comment type="subcellular location">
    <subcellularLocation>
        <location evidence="2">Membrane</location>
        <topology evidence="2">Single-pass membrane protein</topology>
    </subcellularLocation>
</comment>
<keyword evidence="18" id="KW-1185">Reference proteome</keyword>
<protein>
    <submittedName>
        <fullName evidence="17">Cytochrome P450</fullName>
    </submittedName>
</protein>
<dbReference type="GO" id="GO:0004497">
    <property type="term" value="F:monooxygenase activity"/>
    <property type="evidence" value="ECO:0007669"/>
    <property type="project" value="UniProtKB-KW"/>
</dbReference>
<dbReference type="InterPro" id="IPR001128">
    <property type="entry name" value="Cyt_P450"/>
</dbReference>
<dbReference type="GO" id="GO:0016020">
    <property type="term" value="C:membrane"/>
    <property type="evidence" value="ECO:0007669"/>
    <property type="project" value="UniProtKB-SubCell"/>
</dbReference>
<evidence type="ECO:0000256" key="15">
    <source>
        <dbReference type="RuleBase" id="RU000461"/>
    </source>
</evidence>
<keyword evidence="12 16" id="KW-0472">Membrane</keyword>
<evidence type="ECO:0000256" key="10">
    <source>
        <dbReference type="ARBA" id="ARBA00023004"/>
    </source>
</evidence>
<keyword evidence="7 14" id="KW-0479">Metal-binding</keyword>
<comment type="pathway">
    <text evidence="3">Secondary metabolite biosynthesis.</text>
</comment>
<evidence type="ECO:0000256" key="13">
    <source>
        <dbReference type="ARBA" id="ARBA00023180"/>
    </source>
</evidence>
<keyword evidence="9 15" id="KW-0560">Oxidoreductase</keyword>
<evidence type="ECO:0000313" key="18">
    <source>
        <dbReference type="Proteomes" id="UP001219525"/>
    </source>
</evidence>
<dbReference type="GO" id="GO:0005506">
    <property type="term" value="F:iron ion binding"/>
    <property type="evidence" value="ECO:0007669"/>
    <property type="project" value="InterPro"/>
</dbReference>
<dbReference type="Pfam" id="PF00067">
    <property type="entry name" value="p450"/>
    <property type="match status" value="1"/>
</dbReference>
<keyword evidence="10 14" id="KW-0408">Iron</keyword>
<proteinExistence type="inferred from homology"/>
<reference evidence="17" key="1">
    <citation type="submission" date="2023-03" db="EMBL/GenBank/DDBJ databases">
        <title>Massive genome expansion in bonnet fungi (Mycena s.s.) driven by repeated elements and novel gene families across ecological guilds.</title>
        <authorList>
            <consortium name="Lawrence Berkeley National Laboratory"/>
            <person name="Harder C.B."/>
            <person name="Miyauchi S."/>
            <person name="Viragh M."/>
            <person name="Kuo A."/>
            <person name="Thoen E."/>
            <person name="Andreopoulos B."/>
            <person name="Lu D."/>
            <person name="Skrede I."/>
            <person name="Drula E."/>
            <person name="Henrissat B."/>
            <person name="Morin E."/>
            <person name="Kohler A."/>
            <person name="Barry K."/>
            <person name="LaButti K."/>
            <person name="Morin E."/>
            <person name="Salamov A."/>
            <person name="Lipzen A."/>
            <person name="Mereny Z."/>
            <person name="Hegedus B."/>
            <person name="Baldrian P."/>
            <person name="Stursova M."/>
            <person name="Weitz H."/>
            <person name="Taylor A."/>
            <person name="Grigoriev I.V."/>
            <person name="Nagy L.G."/>
            <person name="Martin F."/>
            <person name="Kauserud H."/>
        </authorList>
    </citation>
    <scope>NUCLEOTIDE SEQUENCE</scope>
    <source>
        <strain evidence="17">9144</strain>
    </source>
</reference>
<comment type="similarity">
    <text evidence="4 15">Belongs to the cytochrome P450 family.</text>
</comment>
<dbReference type="PRINTS" id="PR00463">
    <property type="entry name" value="EP450I"/>
</dbReference>
<dbReference type="CDD" id="cd11065">
    <property type="entry name" value="CYP64-like"/>
    <property type="match status" value="1"/>
</dbReference>
<evidence type="ECO:0000256" key="14">
    <source>
        <dbReference type="PIRSR" id="PIRSR602401-1"/>
    </source>
</evidence>
<feature type="transmembrane region" description="Helical" evidence="16">
    <location>
        <begin position="282"/>
        <end position="311"/>
    </location>
</feature>
<comment type="caution">
    <text evidence="17">The sequence shown here is derived from an EMBL/GenBank/DDBJ whole genome shotgun (WGS) entry which is preliminary data.</text>
</comment>
<dbReference type="InterPro" id="IPR002401">
    <property type="entry name" value="Cyt_P450_E_grp-I"/>
</dbReference>
<evidence type="ECO:0000256" key="5">
    <source>
        <dbReference type="ARBA" id="ARBA00022617"/>
    </source>
</evidence>
<accession>A0AAD6YI54</accession>
<evidence type="ECO:0000256" key="3">
    <source>
        <dbReference type="ARBA" id="ARBA00005179"/>
    </source>
</evidence>
<dbReference type="SUPFAM" id="SSF48264">
    <property type="entry name" value="Cytochrome P450"/>
    <property type="match status" value="1"/>
</dbReference>
<sequence>MNGLLASISFLVSGILLYLISRRYASTFSTIPGPTAHPLVGHTLQVPTTKTWKYFEKLSHQFGPIVKVSLAGDDIIVLSHPSDAEELLTRRSRNYSSRRPLVYAGKYQSGNLRLTLLPYGDTLKKYRAAFHQMLQPRVVGGYEGVQYTESLRLLADLVTAPAEYYHHFLRFPASLVFTLSYGQRINDEGKDLADVQRIFTMFVQDSSPGAHLVDTFPILDRLPDFLSPWRAEAKQKHQRELELYGRLALEVKARMEQDIGLECFAARLWDQQVKLNLTDEEIFYVAGTAFAAGTDTSVTTLLWFIMAMALYPATMKKAQQEIDSIFNSHTLPVFTRMQDLPYCFALVKEVLRWAPTAPLGFPHYTDADDEYNGYKIRKGTTVISSLWNMHHNEDEYPNSYTFDPERFLSTTPGKAAVDDSLADGHYGFGFGRRRCPGQHMAMKSTWIAVVRVLWAFNIERRKDASGNLMKVDPDLCTSGLTSRPQEFPVDFVPRSATHIETIMSGQGII</sequence>